<proteinExistence type="predicted"/>
<organism evidence="1">
    <name type="scientific">Medioppia subpectinata</name>
    <dbReference type="NCBI Taxonomy" id="1979941"/>
    <lineage>
        <taxon>Eukaryota</taxon>
        <taxon>Metazoa</taxon>
        <taxon>Ecdysozoa</taxon>
        <taxon>Arthropoda</taxon>
        <taxon>Chelicerata</taxon>
        <taxon>Arachnida</taxon>
        <taxon>Acari</taxon>
        <taxon>Acariformes</taxon>
        <taxon>Sarcoptiformes</taxon>
        <taxon>Oribatida</taxon>
        <taxon>Brachypylina</taxon>
        <taxon>Oppioidea</taxon>
        <taxon>Oppiidae</taxon>
        <taxon>Medioppia</taxon>
    </lineage>
</organism>
<dbReference type="AlphaFoldDB" id="A0A7R9KUG6"/>
<dbReference type="OrthoDB" id="6490409at2759"/>
<reference evidence="1" key="1">
    <citation type="submission" date="2020-11" db="EMBL/GenBank/DDBJ databases">
        <authorList>
            <person name="Tran Van P."/>
        </authorList>
    </citation>
    <scope>NUCLEOTIDE SEQUENCE</scope>
</reference>
<accession>A0A7R9KUG6</accession>
<dbReference type="PANTHER" id="PTHR33964">
    <property type="entry name" value="RE45066P-RELATED"/>
    <property type="match status" value="1"/>
</dbReference>
<evidence type="ECO:0000313" key="1">
    <source>
        <dbReference type="EMBL" id="CAD7628272.1"/>
    </source>
</evidence>
<evidence type="ECO:0000313" key="2">
    <source>
        <dbReference type="Proteomes" id="UP000759131"/>
    </source>
</evidence>
<dbReference type="EMBL" id="CAJPIZ010005537">
    <property type="protein sequence ID" value="CAG2108702.1"/>
    <property type="molecule type" value="Genomic_DNA"/>
</dbReference>
<dbReference type="Proteomes" id="UP000759131">
    <property type="component" value="Unassembled WGS sequence"/>
</dbReference>
<protein>
    <submittedName>
        <fullName evidence="1">Uncharacterized protein</fullName>
    </submittedName>
</protein>
<name>A0A7R9KUG6_9ACAR</name>
<dbReference type="PANTHER" id="PTHR33964:SF1">
    <property type="entry name" value="RE45066P"/>
    <property type="match status" value="1"/>
</dbReference>
<gene>
    <name evidence="1" type="ORF">OSB1V03_LOCUS8694</name>
</gene>
<sequence>MILAADNYSKANKKYCDKDGKLRKRWINWASIYHKWVKCTQRALEVFVAVLGLSLAAPKKRSEDKNCKKDDFDKHASNVFGQFGLDELSFPETKSQLTGYCKKAKESTEFSKQYGVNCLKSTSQTLMSLANYNFDKVNKAYCAKNGKLKDAWVSWGKCGNQAKSKTVKCWDSMIVTMANAKKIQNSKLRIPTVCCNYYRWIKCTRKSFEDMGEKVCSKEAVEGYTAHIHKASVDSMNLICSRYEDNPTKCEANFKEVPKTKPKRLDKMPLLYVFDLFDSL</sequence>
<dbReference type="EMBL" id="OC860112">
    <property type="protein sequence ID" value="CAD7628272.1"/>
    <property type="molecule type" value="Genomic_DNA"/>
</dbReference>
<keyword evidence="2" id="KW-1185">Reference proteome</keyword>